<dbReference type="PRINTS" id="PR01046">
    <property type="entry name" value="TRNASYNTHPRO"/>
</dbReference>
<dbReference type="InterPro" id="IPR004154">
    <property type="entry name" value="Anticodon-bd"/>
</dbReference>
<dbReference type="Gene3D" id="3.40.50.800">
    <property type="entry name" value="Anticodon-binding domain"/>
    <property type="match status" value="1"/>
</dbReference>
<dbReference type="PANTHER" id="PTHR42753">
    <property type="entry name" value="MITOCHONDRIAL RIBOSOME PROTEIN L39/PROLYL-TRNA LIGASE FAMILY MEMBER"/>
    <property type="match status" value="1"/>
</dbReference>
<keyword evidence="7 11" id="KW-0030">Aminoacyl-tRNA synthetase</keyword>
<dbReference type="PANTHER" id="PTHR42753:SF2">
    <property type="entry name" value="PROLINE--TRNA LIGASE"/>
    <property type="match status" value="1"/>
</dbReference>
<gene>
    <name evidence="11" type="ORF">UV06_C0007G0010</name>
</gene>
<evidence type="ECO:0000259" key="10">
    <source>
        <dbReference type="PROSITE" id="PS50862"/>
    </source>
</evidence>
<accession>A0A0G0Z1M2</accession>
<dbReference type="CDD" id="cd00861">
    <property type="entry name" value="ProRS_anticodon_short"/>
    <property type="match status" value="1"/>
</dbReference>
<reference evidence="11 12" key="1">
    <citation type="journal article" date="2015" name="Nature">
        <title>rRNA introns, odd ribosomes, and small enigmatic genomes across a large radiation of phyla.</title>
        <authorList>
            <person name="Brown C.T."/>
            <person name="Hug L.A."/>
            <person name="Thomas B.C."/>
            <person name="Sharon I."/>
            <person name="Castelle C.J."/>
            <person name="Singh A."/>
            <person name="Wilkins M.J."/>
            <person name="Williams K.H."/>
            <person name="Banfield J.F."/>
        </authorList>
    </citation>
    <scope>NUCLEOTIDE SEQUENCE [LARGE SCALE GENOMIC DNA]</scope>
</reference>
<keyword evidence="3" id="KW-0436">Ligase</keyword>
<dbReference type="AlphaFoldDB" id="A0A0G0Z1M2"/>
<keyword evidence="6" id="KW-0648">Protein biosynthesis</keyword>
<comment type="caution">
    <text evidence="11">The sequence shown here is derived from an EMBL/GenBank/DDBJ whole genome shotgun (WGS) entry which is preliminary data.</text>
</comment>
<evidence type="ECO:0000256" key="4">
    <source>
        <dbReference type="ARBA" id="ARBA00022741"/>
    </source>
</evidence>
<dbReference type="GO" id="GO:0005524">
    <property type="term" value="F:ATP binding"/>
    <property type="evidence" value="ECO:0007669"/>
    <property type="project" value="UniProtKB-KW"/>
</dbReference>
<evidence type="ECO:0000256" key="1">
    <source>
        <dbReference type="ARBA" id="ARBA00012831"/>
    </source>
</evidence>
<dbReference type="InterPro" id="IPR002314">
    <property type="entry name" value="aa-tRNA-synt_IIb"/>
</dbReference>
<dbReference type="InterPro" id="IPR045864">
    <property type="entry name" value="aa-tRNA-synth_II/BPL/LPL"/>
</dbReference>
<sequence>MKMSKMGVRPEKIAPKDAEAINHKLLVQGGFIHQEMAGVYTFLPLGLRVLNKIENIVRKHMDEIGSELLMPALSPKEYWKTTGRLETIDVLFKASAANEVSLAKSDAEYVLCPTHEDVVTPLVKIYNPSYKDLPVAVYQIQTKYRNEPRAKSGLLRCREFRMKDLYSFHANEADWKKFYEESKKVYMSIYKEIGIGKDTVIALASGGDFTNEFSHEFQTRCESGEDIVYLNKTTGVAYNKEVKPEGADTNSDFEIFNASEVGNIFPLGVKFTKAFGYEYTDKDGSKKPIIMSSYGIGTSRLMGVLVEKFHDDKGIIWPLSVAPFLVHIVDLQQPEETKKIYEKLKDAGIDALWDDREMSPGEKFADADLIGCPVRVLVSARSLQNGGVEVKRRNETENKIISVDKLMEYIKNV</sequence>
<dbReference type="EC" id="6.1.1.15" evidence="1"/>
<dbReference type="Proteomes" id="UP000033854">
    <property type="component" value="Unassembled WGS sequence"/>
</dbReference>
<protein>
    <recommendedName>
        <fullName evidence="2">Proline--tRNA ligase</fullName>
        <ecNumber evidence="1">6.1.1.15</ecNumber>
    </recommendedName>
    <alternativeName>
        <fullName evidence="8">Prolyl-tRNA synthetase</fullName>
    </alternativeName>
</protein>
<evidence type="ECO:0000256" key="9">
    <source>
        <dbReference type="ARBA" id="ARBA00047671"/>
    </source>
</evidence>
<keyword evidence="5" id="KW-0067">ATP-binding</keyword>
<organism evidence="11 12">
    <name type="scientific">Candidatus Collierbacteria bacterium GW2011_GWA2_42_17</name>
    <dbReference type="NCBI Taxonomy" id="1618378"/>
    <lineage>
        <taxon>Bacteria</taxon>
        <taxon>Candidatus Collieribacteriota</taxon>
    </lineage>
</organism>
<dbReference type="Pfam" id="PF00587">
    <property type="entry name" value="tRNA-synt_2b"/>
    <property type="match status" value="1"/>
</dbReference>
<dbReference type="InterPro" id="IPR036621">
    <property type="entry name" value="Anticodon-bd_dom_sf"/>
</dbReference>
<evidence type="ECO:0000313" key="12">
    <source>
        <dbReference type="Proteomes" id="UP000033854"/>
    </source>
</evidence>
<dbReference type="EMBL" id="LCDA01000007">
    <property type="protein sequence ID" value="KKS42680.1"/>
    <property type="molecule type" value="Genomic_DNA"/>
</dbReference>
<dbReference type="Gene3D" id="3.30.930.10">
    <property type="entry name" value="Bira Bifunctional Protein, Domain 2"/>
    <property type="match status" value="1"/>
</dbReference>
<evidence type="ECO:0000256" key="2">
    <source>
        <dbReference type="ARBA" id="ARBA00019110"/>
    </source>
</evidence>
<dbReference type="Pfam" id="PF03129">
    <property type="entry name" value="HGTP_anticodon"/>
    <property type="match status" value="1"/>
</dbReference>
<evidence type="ECO:0000256" key="7">
    <source>
        <dbReference type="ARBA" id="ARBA00023146"/>
    </source>
</evidence>
<name>A0A0G0Z1M2_9BACT</name>
<evidence type="ECO:0000256" key="3">
    <source>
        <dbReference type="ARBA" id="ARBA00022598"/>
    </source>
</evidence>
<evidence type="ECO:0000256" key="6">
    <source>
        <dbReference type="ARBA" id="ARBA00022917"/>
    </source>
</evidence>
<dbReference type="GO" id="GO:0005829">
    <property type="term" value="C:cytosol"/>
    <property type="evidence" value="ECO:0007669"/>
    <property type="project" value="TreeGrafter"/>
</dbReference>
<dbReference type="InterPro" id="IPR050062">
    <property type="entry name" value="Pro-tRNA_synthetase"/>
</dbReference>
<dbReference type="PATRIC" id="fig|1618378.3.peg.684"/>
<dbReference type="InterPro" id="IPR002316">
    <property type="entry name" value="Pro-tRNA-ligase_IIa"/>
</dbReference>
<evidence type="ECO:0000313" key="11">
    <source>
        <dbReference type="EMBL" id="KKS42680.1"/>
    </source>
</evidence>
<evidence type="ECO:0000256" key="5">
    <source>
        <dbReference type="ARBA" id="ARBA00022840"/>
    </source>
</evidence>
<comment type="catalytic activity">
    <reaction evidence="9">
        <text>tRNA(Pro) + L-proline + ATP = L-prolyl-tRNA(Pro) + AMP + diphosphate</text>
        <dbReference type="Rhea" id="RHEA:14305"/>
        <dbReference type="Rhea" id="RHEA-COMP:9700"/>
        <dbReference type="Rhea" id="RHEA-COMP:9702"/>
        <dbReference type="ChEBI" id="CHEBI:30616"/>
        <dbReference type="ChEBI" id="CHEBI:33019"/>
        <dbReference type="ChEBI" id="CHEBI:60039"/>
        <dbReference type="ChEBI" id="CHEBI:78442"/>
        <dbReference type="ChEBI" id="CHEBI:78532"/>
        <dbReference type="ChEBI" id="CHEBI:456215"/>
        <dbReference type="EC" id="6.1.1.15"/>
    </reaction>
</comment>
<dbReference type="GO" id="GO:0006433">
    <property type="term" value="P:prolyl-tRNA aminoacylation"/>
    <property type="evidence" value="ECO:0007669"/>
    <property type="project" value="InterPro"/>
</dbReference>
<dbReference type="PROSITE" id="PS50862">
    <property type="entry name" value="AA_TRNA_LIGASE_II"/>
    <property type="match status" value="1"/>
</dbReference>
<keyword evidence="4" id="KW-0547">Nucleotide-binding</keyword>
<dbReference type="InterPro" id="IPR006195">
    <property type="entry name" value="aa-tRNA-synth_II"/>
</dbReference>
<evidence type="ECO:0000256" key="8">
    <source>
        <dbReference type="ARBA" id="ARBA00029731"/>
    </source>
</evidence>
<dbReference type="InterPro" id="IPR044140">
    <property type="entry name" value="ProRS_anticodon_short"/>
</dbReference>
<dbReference type="SUPFAM" id="SSF52954">
    <property type="entry name" value="Class II aaRS ABD-related"/>
    <property type="match status" value="1"/>
</dbReference>
<proteinExistence type="predicted"/>
<feature type="domain" description="Aminoacyl-transfer RNA synthetases class-II family profile" evidence="10">
    <location>
        <begin position="38"/>
        <end position="318"/>
    </location>
</feature>
<dbReference type="GO" id="GO:0004827">
    <property type="term" value="F:proline-tRNA ligase activity"/>
    <property type="evidence" value="ECO:0007669"/>
    <property type="project" value="UniProtKB-EC"/>
</dbReference>
<dbReference type="SUPFAM" id="SSF55681">
    <property type="entry name" value="Class II aaRS and biotin synthetases"/>
    <property type="match status" value="1"/>
</dbReference>